<reference evidence="2" key="2">
    <citation type="submission" date="2016-01" db="EMBL/GenBank/DDBJ databases">
        <title>First complete genome sequence of a species in the genus Microterricola, an extremophilic cold active enzyme producing strain ERGS5:02 isolated from Sikkim Himalaya.</title>
        <authorList>
            <person name="Kumar R."/>
            <person name="Singh D."/>
            <person name="Swarnkar M.K."/>
        </authorList>
    </citation>
    <scope>NUCLEOTIDE SEQUENCE [LARGE SCALE GENOMIC DNA]</scope>
    <source>
        <strain evidence="2">ERGS5:02</strain>
    </source>
</reference>
<sequence length="207" mass="22634">MATLITEDDIDNLELRDFDEVAGSVTGGVAEHLEKAAIFEEWATDADAYTLDEGLTPAQLLVVAAEHLQMGRDYEEGFRVARAAAAHPSAQPFEAHPTLISLHLELDQRDEALALADEVRTGGASELGIYEMIASSFELADELALAERWYAIALRALDKVNLESPADRLSLLSGRYRVRRDAGKPQDVLDAETEQLRAAQGMDPLDS</sequence>
<gene>
    <name evidence="1" type="ORF">AWU67_03190</name>
</gene>
<dbReference type="EMBL" id="CP014145">
    <property type="protein sequence ID" value="AMB58034.1"/>
    <property type="molecule type" value="Genomic_DNA"/>
</dbReference>
<evidence type="ECO:0000313" key="2">
    <source>
        <dbReference type="Proteomes" id="UP000058305"/>
    </source>
</evidence>
<keyword evidence="2" id="KW-1185">Reference proteome</keyword>
<reference evidence="1 2" key="1">
    <citation type="journal article" date="2016" name="J. Biotechnol.">
        <title>First complete genome sequence of a species in the genus Microterricola, an extremophilic cold active enzyme producing bacterial strain ERGS5:02 isolated from Sikkim Himalaya.</title>
        <authorList>
            <person name="Himanshu"/>
            <person name="Swarnkar M.K."/>
            <person name="Singh D."/>
            <person name="Kumar R."/>
        </authorList>
    </citation>
    <scope>NUCLEOTIDE SEQUENCE [LARGE SCALE GENOMIC DNA]</scope>
    <source>
        <strain evidence="1 2">ERGS5:02</strain>
    </source>
</reference>
<dbReference type="Proteomes" id="UP000058305">
    <property type="component" value="Chromosome"/>
</dbReference>
<name>A0A0Y0MYB1_9MICO</name>
<dbReference type="OrthoDB" id="3211351at2"/>
<dbReference type="RefSeq" id="WP_067226671.1">
    <property type="nucleotide sequence ID" value="NZ_CP014145.1"/>
</dbReference>
<dbReference type="AlphaFoldDB" id="A0A0Y0MYB1"/>
<evidence type="ECO:0000313" key="1">
    <source>
        <dbReference type="EMBL" id="AMB58034.1"/>
    </source>
</evidence>
<dbReference type="KEGG" id="mvd:AWU67_03190"/>
<proteinExistence type="predicted"/>
<protein>
    <recommendedName>
        <fullName evidence="3">Tetratricopeptide repeat-containing protein</fullName>
    </recommendedName>
</protein>
<organism evidence="1 2">
    <name type="scientific">Microterricola viridarii</name>
    <dbReference type="NCBI Taxonomy" id="412690"/>
    <lineage>
        <taxon>Bacteria</taxon>
        <taxon>Bacillati</taxon>
        <taxon>Actinomycetota</taxon>
        <taxon>Actinomycetes</taxon>
        <taxon>Micrococcales</taxon>
        <taxon>Microbacteriaceae</taxon>
        <taxon>Microterricola</taxon>
    </lineage>
</organism>
<accession>A0A0Y0MYB1</accession>
<evidence type="ECO:0008006" key="3">
    <source>
        <dbReference type="Google" id="ProtNLM"/>
    </source>
</evidence>